<proteinExistence type="predicted"/>
<evidence type="ECO:0000313" key="2">
    <source>
        <dbReference type="Proteomes" id="UP000237105"/>
    </source>
</evidence>
<evidence type="ECO:0000313" key="1">
    <source>
        <dbReference type="EMBL" id="PON35498.1"/>
    </source>
</evidence>
<comment type="caution">
    <text evidence="1">The sequence shown here is derived from an EMBL/GenBank/DDBJ whole genome shotgun (WGS) entry which is preliminary data.</text>
</comment>
<dbReference type="EMBL" id="JXTB01000610">
    <property type="protein sequence ID" value="PON35498.1"/>
    <property type="molecule type" value="Genomic_DNA"/>
</dbReference>
<organism evidence="1 2">
    <name type="scientific">Parasponia andersonii</name>
    <name type="common">Sponia andersonii</name>
    <dbReference type="NCBI Taxonomy" id="3476"/>
    <lineage>
        <taxon>Eukaryota</taxon>
        <taxon>Viridiplantae</taxon>
        <taxon>Streptophyta</taxon>
        <taxon>Embryophyta</taxon>
        <taxon>Tracheophyta</taxon>
        <taxon>Spermatophyta</taxon>
        <taxon>Magnoliopsida</taxon>
        <taxon>eudicotyledons</taxon>
        <taxon>Gunneridae</taxon>
        <taxon>Pentapetalae</taxon>
        <taxon>rosids</taxon>
        <taxon>fabids</taxon>
        <taxon>Rosales</taxon>
        <taxon>Cannabaceae</taxon>
        <taxon>Parasponia</taxon>
    </lineage>
</organism>
<gene>
    <name evidence="1" type="ORF">PanWU01x14_335870</name>
</gene>
<dbReference type="AlphaFoldDB" id="A0A2P5AG31"/>
<sequence length="84" mass="9652">MGSRGNPGILQRTSSLSPLVAYETFKDMSKKYISDSGGKNLVLLFNWDVGWHPELLERHVFTPLQVVRTQYISLFGRLLYHDLL</sequence>
<keyword evidence="2" id="KW-1185">Reference proteome</keyword>
<protein>
    <submittedName>
        <fullName evidence="1">Uncharacterized protein</fullName>
    </submittedName>
</protein>
<reference evidence="2" key="1">
    <citation type="submission" date="2016-06" db="EMBL/GenBank/DDBJ databases">
        <title>Parallel loss of symbiosis genes in relatives of nitrogen-fixing non-legume Parasponia.</title>
        <authorList>
            <person name="Van Velzen R."/>
            <person name="Holmer R."/>
            <person name="Bu F."/>
            <person name="Rutten L."/>
            <person name="Van Zeijl A."/>
            <person name="Liu W."/>
            <person name="Santuari L."/>
            <person name="Cao Q."/>
            <person name="Sharma T."/>
            <person name="Shen D."/>
            <person name="Roswanjaya Y."/>
            <person name="Wardhani T."/>
            <person name="Kalhor M.S."/>
            <person name="Jansen J."/>
            <person name="Van den Hoogen J."/>
            <person name="Gungor B."/>
            <person name="Hartog M."/>
            <person name="Hontelez J."/>
            <person name="Verver J."/>
            <person name="Yang W.-C."/>
            <person name="Schijlen E."/>
            <person name="Repin R."/>
            <person name="Schilthuizen M."/>
            <person name="Schranz E."/>
            <person name="Heidstra R."/>
            <person name="Miyata K."/>
            <person name="Fedorova E."/>
            <person name="Kohlen W."/>
            <person name="Bisseling T."/>
            <person name="Smit S."/>
            <person name="Geurts R."/>
        </authorList>
    </citation>
    <scope>NUCLEOTIDE SEQUENCE [LARGE SCALE GENOMIC DNA]</scope>
    <source>
        <strain evidence="2">cv. WU1-14</strain>
    </source>
</reference>
<name>A0A2P5AG31_PARAD</name>
<dbReference type="Proteomes" id="UP000237105">
    <property type="component" value="Unassembled WGS sequence"/>
</dbReference>
<accession>A0A2P5AG31</accession>